<feature type="domain" description="ABC transporter" evidence="8">
    <location>
        <begin position="699"/>
        <end position="895"/>
    </location>
</feature>
<evidence type="ECO:0000313" key="9">
    <source>
        <dbReference type="Ensembl" id="ENSSGRP00000059908.1"/>
    </source>
</evidence>
<feature type="transmembrane region" description="Helical" evidence="7">
    <location>
        <begin position="445"/>
        <end position="465"/>
    </location>
</feature>
<dbReference type="GO" id="GO:0005524">
    <property type="term" value="F:ATP binding"/>
    <property type="evidence" value="ECO:0007669"/>
    <property type="project" value="UniProtKB-KW"/>
</dbReference>
<sequence>MNTGSQIRLLLWKNWTLRKRQKIRFLVEILWPVFLFIGLVWLRRANPLYRQHECHFPSKAMPSTGILPWIQGIFCNANNPCFRHQTRGESPGVVEHILKDDEGLTSFLLRDAGLSEVVVYDLTNAQVRMEQVRYCKFGFLGNCFLKKHISFLLLPSSQDLMRVMYSIFQSGGPSSLSQLMSTVSDLFCGYPEGEITRVFSFNWYEDNNYKAFLGINSSRGHDSYTYDTTATPFCNALMQNLESNPVMKIMWNSVKPLVMGKILYTPDSPAANTTFEELERLQKMGKVWEEVGPQLWEFFQNSVQMNMIRVMYLFLFISYTHLSSKDILNFLHNGPEQDRYMNMTNFDWRNVFSLADQVIRMFNRYSEVRAFPSVSLRYWDPGPRADPVEDHRYIWGGFAYLQDMIEHGILKLHTGHDWPLGVYLQQMPYPCYVDDMFMLTLNRCFPIFMVLAWIYSVSMIVKSIVLEKEMRLKETLKAMGVSNGVIWHTWFIDSFLVMTTSTALLTAIIMVRKNLLNYSDPIILFLFLLTFTVATIMQCFLMSVFFNKANLAAACSGIIYFTLYLPHILCFAWQDRITKEMKLASFLSPVAFGFGTEYLSRYEEQGLGLQWDNIRTSPLEGDEYSFFTSIHMMLLDAVVYAFLAWYLDNVFPGQYGIGRPFYFPLQPSYWLKPTPQPSQIPDPGNPFFEPEPEGLIIGVSVQELVKVYSKKSRPAVDCLNMNFYEGQITSFLGHNGAGKTTTLSILTGLFPPTSGTAYIYGQDIRTEMDAIRQSLGMCPQYNILFNHQCCNCVSTLSIGGMQRKLSVAMAFVGGSKVVILDEPTSGVDPYSRRSIWDLLLKYRTGRTVILSTHHMDEADLLSDRVAIISKGRLHCSGSPLFLKNCFGVGFYLTLVRRMKDQRKKEVRDFCESVYMDNTGFSPAWNVESITTLIQHHVPEAKLIEMIGQEMTYLLPNKGFKYRAYASLFRELEETLGDMGLSSFGISDTSLEEVRQHFMHYANANGVNPLESDNSAGRASRQVKGFSLVLKQFHALVVKRFHHAARSHKDFLAQIVLPASFVLIALVFTMIVPPFGEYPSLTLTPWMYGPQFTFISNEQPSHPKMRHFIQTLLKEPGMGTRCMANQSLFTCLNTTSDWEVPPVSPEVENILLSPEWDTRNPSPSCECSTDTKLTMLPICPAGAGGLPPRQRKEPTGDILLDMTNKNISDYLVKTYPKLIKTSLKSKYWVNEQRYGGLSVGGQLPILDVDPEEIRAVFSQLGRMMNITGVWYNNKGWHAMVSFMNVANNAILRAYLPPHANPSEYGITAINHPLNLTKEQLSEVTVLTTSVDAVVAICVIFAMSFIPASFILYLIQERVTKAKHLQFVSGVSPLVYWVANFFWDMMNYSVSTAMVVGIFVAFDKKCYTSPTNLPALVALLCLYGWSVTPMMYPMSYMFNVPSTAYVSLSCINLFIGINSSAITFILELFENNRSLLMFNEVLKKVLLVFPHFCLGRGLIDMAMNQAVTDVYARFGEEFSMDPFRWNFVGKNLFCMAVEGFVYFIFNLLIQYNFFLDHWVSYYGKSPVKDEDDDVAQERERIYKGGNKNDILLIRDLSKTYRRRKRPAVDKICVGVPAGECFGLLGVNGAGKTTTFKMLTGDTDVTSGEASVAGYSILTNILDVHQNMGYCPQFDAIDELLTGREHLYLYARLRGIPESEISRVAEWGIQKLGLSEYAGNCAGTYSGGNKRKLSTAIAMIGCPPLVLLDEPTTGMDPHSRRFLWTAILSIIRDGRAVVLTSHSMEECEALCTRLAIMVNGTFKCLGTIQHLKYKFGGGYVVTMKIKAEKAGMPPDLIPAESFMESSFPGCLQREKHYNTLQYEIAAASLARVFQLVLTNKERLNIEDYSVSQTTLDQVTSSSSHNQLRCVKLQATNLFHVSPYQLSAAC</sequence>
<dbReference type="InterPro" id="IPR013525">
    <property type="entry name" value="ABC2_TM"/>
</dbReference>
<dbReference type="InterPro" id="IPR027417">
    <property type="entry name" value="P-loop_NTPase"/>
</dbReference>
<evidence type="ECO:0000256" key="5">
    <source>
        <dbReference type="ARBA" id="ARBA00022989"/>
    </source>
</evidence>
<dbReference type="GO" id="GO:0005319">
    <property type="term" value="F:lipid transporter activity"/>
    <property type="evidence" value="ECO:0007669"/>
    <property type="project" value="TreeGrafter"/>
</dbReference>
<evidence type="ECO:0000256" key="2">
    <source>
        <dbReference type="ARBA" id="ARBA00022692"/>
    </source>
</evidence>
<feature type="domain" description="ABC transporter" evidence="8">
    <location>
        <begin position="1589"/>
        <end position="1821"/>
    </location>
</feature>
<dbReference type="Pfam" id="PF23321">
    <property type="entry name" value="R1_ABCA1"/>
    <property type="match status" value="1"/>
</dbReference>
<dbReference type="Gene3D" id="3.40.50.300">
    <property type="entry name" value="P-loop containing nucleotide triphosphate hydrolases"/>
    <property type="match status" value="3"/>
</dbReference>
<feature type="transmembrane region" description="Helical" evidence="7">
    <location>
        <begin position="1525"/>
        <end position="1547"/>
    </location>
</feature>
<reference evidence="9" key="1">
    <citation type="submission" date="2025-08" db="UniProtKB">
        <authorList>
            <consortium name="Ensembl"/>
        </authorList>
    </citation>
    <scope>IDENTIFICATION</scope>
</reference>
<evidence type="ECO:0000256" key="3">
    <source>
        <dbReference type="ARBA" id="ARBA00022741"/>
    </source>
</evidence>
<proteinExistence type="predicted"/>
<comment type="subcellular location">
    <subcellularLocation>
        <location evidence="1">Membrane</location>
        <topology evidence="1">Multi-pass membrane protein</topology>
    </subcellularLocation>
</comment>
<dbReference type="InterPro" id="IPR056264">
    <property type="entry name" value="R2_ABCA1-4-like"/>
</dbReference>
<dbReference type="SUPFAM" id="SSF52540">
    <property type="entry name" value="P-loop containing nucleoside triphosphate hydrolases"/>
    <property type="match status" value="2"/>
</dbReference>
<evidence type="ECO:0000256" key="1">
    <source>
        <dbReference type="ARBA" id="ARBA00004141"/>
    </source>
</evidence>
<feature type="transmembrane region" description="Helical" evidence="7">
    <location>
        <begin position="551"/>
        <end position="573"/>
    </location>
</feature>
<dbReference type="InterPro" id="IPR026082">
    <property type="entry name" value="ABCA"/>
</dbReference>
<protein>
    <submittedName>
        <fullName evidence="9">ATP binding cassette subfamily A member 4</fullName>
    </submittedName>
</protein>
<evidence type="ECO:0000259" key="8">
    <source>
        <dbReference type="PROSITE" id="PS50893"/>
    </source>
</evidence>
<evidence type="ECO:0000313" key="10">
    <source>
        <dbReference type="Proteomes" id="UP000472262"/>
    </source>
</evidence>
<dbReference type="Ensembl" id="ENSSGRT00000063928.1">
    <property type="protein sequence ID" value="ENSSGRP00000059908.1"/>
    <property type="gene ID" value="ENSSGRG00000030702.1"/>
</dbReference>
<feature type="transmembrane region" description="Helical" evidence="7">
    <location>
        <begin position="23"/>
        <end position="42"/>
    </location>
</feature>
<name>A0A672PAY7_SINGR</name>
<dbReference type="SMART" id="SM00382">
    <property type="entry name" value="AAA"/>
    <property type="match status" value="2"/>
</dbReference>
<feature type="transmembrane region" description="Helical" evidence="7">
    <location>
        <begin position="1412"/>
        <end position="1430"/>
    </location>
</feature>
<organism evidence="9 10">
    <name type="scientific">Sinocyclocheilus grahami</name>
    <name type="common">Dianchi golden-line fish</name>
    <name type="synonym">Barbus grahami</name>
    <dbReference type="NCBI Taxonomy" id="75366"/>
    <lineage>
        <taxon>Eukaryota</taxon>
        <taxon>Metazoa</taxon>
        <taxon>Chordata</taxon>
        <taxon>Craniata</taxon>
        <taxon>Vertebrata</taxon>
        <taxon>Euteleostomi</taxon>
        <taxon>Actinopterygii</taxon>
        <taxon>Neopterygii</taxon>
        <taxon>Teleostei</taxon>
        <taxon>Ostariophysi</taxon>
        <taxon>Cypriniformes</taxon>
        <taxon>Cyprinidae</taxon>
        <taxon>Cyprininae</taxon>
        <taxon>Sinocyclocheilus</taxon>
    </lineage>
</organism>
<feature type="transmembrane region" description="Helical" evidence="7">
    <location>
        <begin position="624"/>
        <end position="647"/>
    </location>
</feature>
<dbReference type="PROSITE" id="PS50893">
    <property type="entry name" value="ABC_TRANSPORTER_2"/>
    <property type="match status" value="2"/>
</dbReference>
<dbReference type="Pfam" id="PF00005">
    <property type="entry name" value="ABC_tran"/>
    <property type="match status" value="2"/>
</dbReference>
<dbReference type="Pfam" id="PF12698">
    <property type="entry name" value="ABC2_membrane_3"/>
    <property type="match status" value="2"/>
</dbReference>
<dbReference type="CDD" id="cd03263">
    <property type="entry name" value="ABC_subfamily_A"/>
    <property type="match status" value="2"/>
</dbReference>
<keyword evidence="6 7" id="KW-0472">Membrane</keyword>
<dbReference type="GO" id="GO:0140359">
    <property type="term" value="F:ABC-type transporter activity"/>
    <property type="evidence" value="ECO:0007669"/>
    <property type="project" value="InterPro"/>
</dbReference>
<dbReference type="InterPro" id="IPR003593">
    <property type="entry name" value="AAA+_ATPase"/>
</dbReference>
<keyword evidence="5 7" id="KW-1133">Transmembrane helix</keyword>
<evidence type="ECO:0000256" key="6">
    <source>
        <dbReference type="ARBA" id="ARBA00023136"/>
    </source>
</evidence>
<accession>A0A672PAY7</accession>
<dbReference type="GO" id="GO:0016887">
    <property type="term" value="F:ATP hydrolysis activity"/>
    <property type="evidence" value="ECO:0007669"/>
    <property type="project" value="InterPro"/>
</dbReference>
<feature type="transmembrane region" description="Helical" evidence="7">
    <location>
        <begin position="1442"/>
        <end position="1467"/>
    </location>
</feature>
<keyword evidence="2 7" id="KW-0812">Transmembrane</keyword>
<feature type="transmembrane region" description="Helical" evidence="7">
    <location>
        <begin position="485"/>
        <end position="511"/>
    </location>
</feature>
<dbReference type="InterPro" id="IPR003439">
    <property type="entry name" value="ABC_transporter-like_ATP-bd"/>
</dbReference>
<keyword evidence="4" id="KW-0067">ATP-binding</keyword>
<dbReference type="PANTHER" id="PTHR19229">
    <property type="entry name" value="ATP-BINDING CASSETTE TRANSPORTER SUBFAMILY A ABCA"/>
    <property type="match status" value="1"/>
</dbReference>
<feature type="transmembrane region" description="Helical" evidence="7">
    <location>
        <begin position="1331"/>
        <end position="1353"/>
    </location>
</feature>
<keyword evidence="3" id="KW-0547">Nucleotide-binding</keyword>
<reference evidence="9" key="2">
    <citation type="submission" date="2025-09" db="UniProtKB">
        <authorList>
            <consortium name="Ensembl"/>
        </authorList>
    </citation>
    <scope>IDENTIFICATION</scope>
</reference>
<evidence type="ECO:0000256" key="7">
    <source>
        <dbReference type="SAM" id="Phobius"/>
    </source>
</evidence>
<dbReference type="FunFam" id="3.40.50.300:FF:000232">
    <property type="entry name" value="ATP-binding cassette, sub-family A (ABC1), member 1"/>
    <property type="match status" value="1"/>
</dbReference>
<feature type="transmembrane region" description="Helical" evidence="7">
    <location>
        <begin position="1050"/>
        <end position="1071"/>
    </location>
</feature>
<dbReference type="PANTHER" id="PTHR19229:SF190">
    <property type="entry name" value="RETINAL-SPECIFIC PHOSPHOLIPID-TRANSPORTING ATPASE ABCA4"/>
    <property type="match status" value="1"/>
</dbReference>
<evidence type="ECO:0000256" key="4">
    <source>
        <dbReference type="ARBA" id="ARBA00022840"/>
    </source>
</evidence>
<dbReference type="Proteomes" id="UP000472262">
    <property type="component" value="Unassembled WGS sequence"/>
</dbReference>
<feature type="transmembrane region" description="Helical" evidence="7">
    <location>
        <begin position="523"/>
        <end position="545"/>
    </location>
</feature>
<dbReference type="GO" id="GO:0016020">
    <property type="term" value="C:membrane"/>
    <property type="evidence" value="ECO:0007669"/>
    <property type="project" value="UniProtKB-SubCell"/>
</dbReference>
<keyword evidence="10" id="KW-1185">Reference proteome</keyword>